<name>A0A1F8GJY4_9BACT</name>
<feature type="compositionally biased region" description="Basic residues" evidence="1">
    <location>
        <begin position="304"/>
        <end position="313"/>
    </location>
</feature>
<proteinExistence type="predicted"/>
<protein>
    <recommendedName>
        <fullName evidence="4">VWFA domain-containing protein</fullName>
    </recommendedName>
</protein>
<feature type="region of interest" description="Disordered" evidence="1">
    <location>
        <begin position="303"/>
        <end position="344"/>
    </location>
</feature>
<dbReference type="Proteomes" id="UP000178256">
    <property type="component" value="Unassembled WGS sequence"/>
</dbReference>
<evidence type="ECO:0000313" key="3">
    <source>
        <dbReference type="Proteomes" id="UP000178256"/>
    </source>
</evidence>
<comment type="caution">
    <text evidence="2">The sequence shown here is derived from an EMBL/GenBank/DDBJ whole genome shotgun (WGS) entry which is preliminary data.</text>
</comment>
<gene>
    <name evidence="2" type="ORF">A2925_00830</name>
</gene>
<evidence type="ECO:0000256" key="1">
    <source>
        <dbReference type="SAM" id="MobiDB-lite"/>
    </source>
</evidence>
<dbReference type="EMBL" id="MGKL01000013">
    <property type="protein sequence ID" value="OGN25717.1"/>
    <property type="molecule type" value="Genomic_DNA"/>
</dbReference>
<organism evidence="2 3">
    <name type="scientific">Candidatus Yanofskybacteria bacterium RIFCSPLOWO2_01_FULL_44_22</name>
    <dbReference type="NCBI Taxonomy" id="1802697"/>
    <lineage>
        <taxon>Bacteria</taxon>
        <taxon>Candidatus Yanofskyibacteriota</taxon>
    </lineage>
</organism>
<evidence type="ECO:0000313" key="2">
    <source>
        <dbReference type="EMBL" id="OGN25717.1"/>
    </source>
</evidence>
<accession>A0A1F8GJY4</accession>
<dbReference type="AlphaFoldDB" id="A0A1F8GJY4"/>
<dbReference type="STRING" id="1802697.A2925_00830"/>
<evidence type="ECO:0008006" key="4">
    <source>
        <dbReference type="Google" id="ProtNLM"/>
    </source>
</evidence>
<sequence length="344" mass="38333">MGGGGSFYDRDVTSGGTKTRAGFSDFAAQVTGRDSLDRSVLPLNRRFTTDSESPLVCPLDGTGSMGTLPKILCDKWPMIAGQIAMQKYLTDPEISLSIVGDVESDRAPIQVCDFAKIRDLDPLLKKLWIEGLGGGQHFESYEFMAYFYARLCDMPKAKTPIMIFTGDESFRENLTGRALTRHFGGQHSDVSASDIFKELREKFNNNVFLIHRFYESYGLDAEIVTQWQRVLGEENVVQLKKDTAVGDIMLGIIAIAGGSRTLDLYIEDIKKRPLKMGKTAYKPQSRERLNEVRESLEFLASVRKPSKRTRKPLATRGPADTAKKPVSPPVETPKIGKPKPGRIF</sequence>
<reference evidence="2 3" key="1">
    <citation type="journal article" date="2016" name="Nat. Commun.">
        <title>Thousands of microbial genomes shed light on interconnected biogeochemical processes in an aquifer system.</title>
        <authorList>
            <person name="Anantharaman K."/>
            <person name="Brown C.T."/>
            <person name="Hug L.A."/>
            <person name="Sharon I."/>
            <person name="Castelle C.J."/>
            <person name="Probst A.J."/>
            <person name="Thomas B.C."/>
            <person name="Singh A."/>
            <person name="Wilkins M.J."/>
            <person name="Karaoz U."/>
            <person name="Brodie E.L."/>
            <person name="Williams K.H."/>
            <person name="Hubbard S.S."/>
            <person name="Banfield J.F."/>
        </authorList>
    </citation>
    <scope>NUCLEOTIDE SEQUENCE [LARGE SCALE GENOMIC DNA]</scope>
</reference>